<evidence type="ECO:0000313" key="2">
    <source>
        <dbReference type="Proteomes" id="UP000755577"/>
    </source>
</evidence>
<organism evidence="1 2">
    <name type="scientific">Burkholderia anthina</name>
    <dbReference type="NCBI Taxonomy" id="179879"/>
    <lineage>
        <taxon>Bacteria</taxon>
        <taxon>Pseudomonadati</taxon>
        <taxon>Pseudomonadota</taxon>
        <taxon>Betaproteobacteria</taxon>
        <taxon>Burkholderiales</taxon>
        <taxon>Burkholderiaceae</taxon>
        <taxon>Burkholderia</taxon>
        <taxon>Burkholderia cepacia complex</taxon>
    </lineage>
</organism>
<accession>A0ABS2AYT3</accession>
<dbReference type="GeneID" id="56504268"/>
<dbReference type="Gene3D" id="1.20.120.330">
    <property type="entry name" value="Nucleotidyltransferases domain 2"/>
    <property type="match status" value="1"/>
</dbReference>
<dbReference type="Proteomes" id="UP000755577">
    <property type="component" value="Unassembled WGS sequence"/>
</dbReference>
<gene>
    <name evidence="1" type="ORF">JQK92_02220</name>
</gene>
<dbReference type="EMBL" id="JAFCIQ010000001">
    <property type="protein sequence ID" value="MBM2765234.1"/>
    <property type="molecule type" value="Genomic_DNA"/>
</dbReference>
<protein>
    <recommendedName>
        <fullName evidence="3">HEPN domain-containing protein</fullName>
    </recommendedName>
</protein>
<sequence>MEIVGDYLVQAVSKIEGAVDQDLFGRSAFNRYYYAAFLRVRSLFAEIDDKLNEPQHGQIPDLLTVTLRGRVNKIIKRQEKGGILSPEDAQGVRDQLDSSLKTLADLMRYAYSIRKIADYEPDIKIDLVDGNLGIGGCDSAAARKWGEEVMLISEQIREIWRGLGN</sequence>
<evidence type="ECO:0008006" key="3">
    <source>
        <dbReference type="Google" id="ProtNLM"/>
    </source>
</evidence>
<keyword evidence="2" id="KW-1185">Reference proteome</keyword>
<comment type="caution">
    <text evidence="1">The sequence shown here is derived from an EMBL/GenBank/DDBJ whole genome shotgun (WGS) entry which is preliminary data.</text>
</comment>
<name>A0ABS2AYT3_9BURK</name>
<reference evidence="1 2" key="1">
    <citation type="submission" date="2021-02" db="EMBL/GenBank/DDBJ databases">
        <title>Draft genome of the type strains Burkholderia anthina DSM16086.</title>
        <authorList>
            <person name="Hertel R."/>
            <person name="Meissner J."/>
            <person name="Poehlein A."/>
            <person name="Daniel R."/>
            <person name="Commichau F.M."/>
        </authorList>
    </citation>
    <scope>NUCLEOTIDE SEQUENCE [LARGE SCALE GENOMIC DNA]</scope>
    <source>
        <strain evidence="1 2">DSM 16086</strain>
    </source>
</reference>
<proteinExistence type="predicted"/>
<evidence type="ECO:0000313" key="1">
    <source>
        <dbReference type="EMBL" id="MBM2765234.1"/>
    </source>
</evidence>
<dbReference type="RefSeq" id="WP_174928368.1">
    <property type="nucleotide sequence ID" value="NZ_CABVLY010000035.1"/>
</dbReference>